<evidence type="ECO:0000256" key="1">
    <source>
        <dbReference type="SAM" id="MobiDB-lite"/>
    </source>
</evidence>
<dbReference type="EMBL" id="LR031573">
    <property type="protein sequence ID" value="VDC90334.1"/>
    <property type="molecule type" value="Genomic_DNA"/>
</dbReference>
<dbReference type="AlphaFoldDB" id="A0A3P6ASR5"/>
<reference evidence="3" key="1">
    <citation type="submission" date="2018-11" db="EMBL/GenBank/DDBJ databases">
        <authorList>
            <consortium name="Genoscope - CEA"/>
            <person name="William W."/>
        </authorList>
    </citation>
    <scope>NUCLEOTIDE SEQUENCE</scope>
</reference>
<organism evidence="3">
    <name type="scientific">Brassica campestris</name>
    <name type="common">Field mustard</name>
    <dbReference type="NCBI Taxonomy" id="3711"/>
    <lineage>
        <taxon>Eukaryota</taxon>
        <taxon>Viridiplantae</taxon>
        <taxon>Streptophyta</taxon>
        <taxon>Embryophyta</taxon>
        <taxon>Tracheophyta</taxon>
        <taxon>Spermatophyta</taxon>
        <taxon>Magnoliopsida</taxon>
        <taxon>eudicotyledons</taxon>
        <taxon>Gunneridae</taxon>
        <taxon>Pentapetalae</taxon>
        <taxon>rosids</taxon>
        <taxon>malvids</taxon>
        <taxon>Brassicales</taxon>
        <taxon>Brassicaceae</taxon>
        <taxon>Brassiceae</taxon>
        <taxon>Brassica</taxon>
    </lineage>
</organism>
<dbReference type="EMBL" id="LS974618">
    <property type="protein sequence ID" value="CAG7894486.1"/>
    <property type="molecule type" value="Genomic_DNA"/>
</dbReference>
<protein>
    <submittedName>
        <fullName evidence="2">Uncharacterized protein</fullName>
    </submittedName>
</protein>
<dbReference type="Gramene" id="A02p34380.2_BraZ1">
    <property type="protein sequence ID" value="A02p34380.2_BraZ1.CDS"/>
    <property type="gene ID" value="A02g34380.2_BraZ1"/>
</dbReference>
<accession>A0A3P6ASR5</accession>
<feature type="compositionally biased region" description="Polar residues" evidence="1">
    <location>
        <begin position="84"/>
        <end position="97"/>
    </location>
</feature>
<sequence length="126" mass="14414">MLLRRSFNNSDIVHVPRTENTKADRLARGFSRLSSYTWMQSCHLGLQSLHEFVNRGDSRFEGHEILRFTREQLLHLKEAIQVSEASDLSGEEQSWGRSESKKTMEAAVVVSEGDDCGNRKGLIFRC</sequence>
<proteinExistence type="predicted"/>
<evidence type="ECO:0000313" key="3">
    <source>
        <dbReference type="EMBL" id="VDC90334.1"/>
    </source>
</evidence>
<gene>
    <name evidence="3" type="ORF">BRAA02T07769Z</name>
    <name evidence="2" type="ORF">BRAPAZ1V2_A02P34380.2</name>
</gene>
<dbReference type="Proteomes" id="UP000694005">
    <property type="component" value="Chromosome A02"/>
</dbReference>
<feature type="region of interest" description="Disordered" evidence="1">
    <location>
        <begin position="84"/>
        <end position="103"/>
    </location>
</feature>
<name>A0A3P6ASR5_BRACM</name>
<evidence type="ECO:0000313" key="2">
    <source>
        <dbReference type="EMBL" id="CAG7894486.1"/>
    </source>
</evidence>